<dbReference type="OrthoDB" id="21128at2759"/>
<keyword evidence="3" id="KW-0853">WD repeat</keyword>
<evidence type="ECO:0000256" key="3">
    <source>
        <dbReference type="ARBA" id="ARBA00022574"/>
    </source>
</evidence>
<evidence type="ECO:0000256" key="1">
    <source>
        <dbReference type="ARBA" id="ARBA00004496"/>
    </source>
</evidence>
<dbReference type="GO" id="GO:0031087">
    <property type="term" value="P:deadenylation-independent decapping of nuclear-transcribed mRNA"/>
    <property type="evidence" value="ECO:0007669"/>
    <property type="project" value="InterPro"/>
</dbReference>
<sequence length="1538" mass="166053">MSTPVDLNALFAAGAQSRSSPANSQQQQQHQQQHQQHQHQPQGYPNVPPQGLPGFPGGAATPMQFQSPIYFSPDHIMSPHHSAAYAPSPRPEMVNQPLGPGGMIPGPGMSFPGAPPEIPAPVTGISQHPAAPMQPQPRDPSGANELLNLLKRSSTPNQPSYPTRRDSLNSRDQAIVASSRQQSATPSSSAAPSKTFSTQDLLASLYGKPAQSAQRPSAAATPDASASPAQTSSDRAQPAASSDMLLKLFNTTKPSASAVQEPAVPAVAPEHDTTEGGIVEEEESVDLPEPVNAESSAQHNDDGNSNNAKSTLFTYVNPFDQLAAVAAQDKKEASARNSPVLKDKFEHQASGSAVPSAQAVSPAVSTRRESQKPVQSFTKTESGAPSPAATSATVAASQKTSGSQNGDNLKTKPDRRDQQDSSDSGATAVNRGSVEIKRSSFEDSSSSANVRISVAEATASLNSKKEARGPPSEVPSHWEPEVEADSVVPVYNFPYKPFLTITWNGITSQAAPTIRDDSVLDIARLKKDFDQLDRQLISATSEFVAYPSAKTGVRIIRQSDGADVHLFKLPVDRMIHVNLCSTSAVLPPTREQNVMAVGASGTTYWAPILSEEDVSDNFTKEHLDARTLVFPPYPMVDENPSGGQNPLRTRAKRSSRHPEFFGIMRGRYVHIVFPFAALKTDKYFVEPGSRKLDTALFYKEQCFKIPTGGKPGRDFTFSDDDSVVVTLDRSGRMRFWDITPVLNNSTKDGLDPKASLPETPTCHLVMAAGTPGEKCSPASILFVDKLRAYYRGGPCRYVLAGLKQNHVLQLWDLAIGKAVQEFVLPQSTETDAICSVTYHAQSGVIVVGHPTRNVIYFINLSVPKYDVPYMTQAEYCRGIAEKSPSIPKPESTAFMSCIRELSYEGRGQLRSLDVLSVAPFPGEKKSNGNDEKDAKMGDKANLQPVFEVYTMYHRGVNCITVTKDDLGLGPDDRVILPVPAAEKGFLTYKEMAPVTAPPSEHPSAWSPETSAPASSGPQTPHTSQNAKKEAAAGTNVPEMPVIAENPVENTSSTTKSGGKKKGSGESDSVTTSATAGLTPSHEKESRRRRKKSNTSNATEPSANNKSSASPAAHANPATGVSSSADKAGLNNSSPLTAMNFGVPSELLNREAKRMEELIAAEFSRSLKGELDSFYSKFNEDRTAQDNASFAKQDAVLQSVSRTLSEKLEQSLTRTVDNAIKNQVLPKVLETSLKSNEKKIQEAVKAALPHALSNPAFLNNLSTRVVSQLTKTLETMVTKATTANLVPTLIKETTAAVDPVVKSSEIRLMNRVKQLEEERQQDSKKIDELTNLVRSLSQTVTMMAQGQTNFQGEILQLRQQLASANTAPAPAPAPAAAQATVSTPSAASAHARSEKPAISFEDQEIAEIDQLMKAGKYEEGSIRWLQSSQQANIFDRLFVNYSANYLSSLSPIVALSVGAAVTSSFETNVMQRLDWLQSAFKTIDPKDPDIRDVVPRIMDTIIERLEDLRNRTKARAPGNPVLRRITPLVMWANDLRKMN</sequence>
<dbReference type="InterPro" id="IPR036322">
    <property type="entry name" value="WD40_repeat_dom_sf"/>
</dbReference>
<feature type="region of interest" description="Disordered" evidence="6">
    <location>
        <begin position="81"/>
        <end position="311"/>
    </location>
</feature>
<feature type="compositionally biased region" description="Low complexity" evidence="6">
    <location>
        <begin position="177"/>
        <end position="193"/>
    </location>
</feature>
<keyword evidence="4" id="KW-0677">Repeat</keyword>
<dbReference type="Proteomes" id="UP000242877">
    <property type="component" value="Unassembled WGS sequence"/>
</dbReference>
<keyword evidence="5" id="KW-0175">Coiled coil</keyword>
<dbReference type="VEuPathDB" id="FungiDB:AAP_03383"/>
<feature type="region of interest" description="Disordered" evidence="6">
    <location>
        <begin position="993"/>
        <end position="1139"/>
    </location>
</feature>
<feature type="compositionally biased region" description="Polar residues" evidence="6">
    <location>
        <begin position="293"/>
        <end position="311"/>
    </location>
</feature>
<dbReference type="Gene3D" id="1.10.220.100">
    <property type="entry name" value="conserved c-terminal region of ge- 1"/>
    <property type="match status" value="1"/>
</dbReference>
<feature type="compositionally biased region" description="Low complexity" evidence="6">
    <location>
        <begin position="254"/>
        <end position="268"/>
    </location>
</feature>
<evidence type="ECO:0000256" key="4">
    <source>
        <dbReference type="ARBA" id="ARBA00022737"/>
    </source>
</evidence>
<evidence type="ECO:0000256" key="2">
    <source>
        <dbReference type="ARBA" id="ARBA00022490"/>
    </source>
</evidence>
<feature type="compositionally biased region" description="Polar residues" evidence="6">
    <location>
        <begin position="372"/>
        <end position="383"/>
    </location>
</feature>
<keyword evidence="9" id="KW-1185">Reference proteome</keyword>
<evidence type="ECO:0000259" key="7">
    <source>
        <dbReference type="Pfam" id="PF24106"/>
    </source>
</evidence>
<feature type="coiled-coil region" evidence="5">
    <location>
        <begin position="1304"/>
        <end position="1331"/>
    </location>
</feature>
<dbReference type="EMBL" id="AZGZ01000014">
    <property type="protein sequence ID" value="KZZ91213.1"/>
    <property type="molecule type" value="Genomic_DNA"/>
</dbReference>
<keyword evidence="2" id="KW-0963">Cytoplasm</keyword>
<evidence type="ECO:0000313" key="8">
    <source>
        <dbReference type="EMBL" id="KZZ91213.1"/>
    </source>
</evidence>
<evidence type="ECO:0000256" key="6">
    <source>
        <dbReference type="SAM" id="MobiDB-lite"/>
    </source>
</evidence>
<evidence type="ECO:0000256" key="5">
    <source>
        <dbReference type="SAM" id="Coils"/>
    </source>
</evidence>
<reference evidence="8 9" key="1">
    <citation type="journal article" date="2016" name="Genome Biol. Evol.">
        <title>Divergent and convergent evolution of fungal pathogenicity.</title>
        <authorList>
            <person name="Shang Y."/>
            <person name="Xiao G."/>
            <person name="Zheng P."/>
            <person name="Cen K."/>
            <person name="Zhan S."/>
            <person name="Wang C."/>
        </authorList>
    </citation>
    <scope>NUCLEOTIDE SEQUENCE [LARGE SCALE GENOMIC DNA]</scope>
    <source>
        <strain evidence="8 9">ARSEF 7405</strain>
    </source>
</reference>
<gene>
    <name evidence="8" type="ORF">AAP_03383</name>
</gene>
<feature type="region of interest" description="Disordered" evidence="6">
    <location>
        <begin position="1364"/>
        <end position="1394"/>
    </location>
</feature>
<feature type="compositionally biased region" description="Polar residues" evidence="6">
    <location>
        <begin position="398"/>
        <end position="408"/>
    </location>
</feature>
<feature type="compositionally biased region" description="Polar residues" evidence="6">
    <location>
        <begin position="1065"/>
        <end position="1077"/>
    </location>
</feature>
<comment type="subcellular location">
    <subcellularLocation>
        <location evidence="1">Cytoplasm</location>
    </subcellularLocation>
</comment>
<feature type="compositionally biased region" description="Low complexity" evidence="6">
    <location>
        <begin position="1100"/>
        <end position="1117"/>
    </location>
</feature>
<dbReference type="SUPFAM" id="SSF50978">
    <property type="entry name" value="WD40 repeat-like"/>
    <property type="match status" value="1"/>
</dbReference>
<dbReference type="InterPro" id="IPR045152">
    <property type="entry name" value="EDC4-like"/>
</dbReference>
<feature type="compositionally biased region" description="Basic and acidic residues" evidence="6">
    <location>
        <begin position="409"/>
        <end position="419"/>
    </location>
</feature>
<proteinExistence type="predicted"/>
<organism evidence="8 9">
    <name type="scientific">Ascosphaera apis ARSEF 7405</name>
    <dbReference type="NCBI Taxonomy" id="392613"/>
    <lineage>
        <taxon>Eukaryota</taxon>
        <taxon>Fungi</taxon>
        <taxon>Dikarya</taxon>
        <taxon>Ascomycota</taxon>
        <taxon>Pezizomycotina</taxon>
        <taxon>Eurotiomycetes</taxon>
        <taxon>Eurotiomycetidae</taxon>
        <taxon>Onygenales</taxon>
        <taxon>Ascosphaeraceae</taxon>
        <taxon>Ascosphaera</taxon>
    </lineage>
</organism>
<dbReference type="PANTHER" id="PTHR15598">
    <property type="entry name" value="ENHANCER OF MRNA-DECAPPING PROTEIN 4"/>
    <property type="match status" value="1"/>
</dbReference>
<feature type="compositionally biased region" description="Polar residues" evidence="6">
    <location>
        <begin position="1118"/>
        <end position="1136"/>
    </location>
</feature>
<feature type="compositionally biased region" description="Polar residues" evidence="6">
    <location>
        <begin position="1006"/>
        <end position="1025"/>
    </location>
</feature>
<dbReference type="InterPro" id="IPR044938">
    <property type="entry name" value="EDC4_C_sf"/>
</dbReference>
<name>A0A162IBS5_9EURO</name>
<dbReference type="PANTHER" id="PTHR15598:SF5">
    <property type="entry name" value="ENHANCER OF MRNA-DECAPPING PROTEIN 4"/>
    <property type="match status" value="1"/>
</dbReference>
<feature type="compositionally biased region" description="Low complexity" evidence="6">
    <location>
        <begin position="25"/>
        <end position="40"/>
    </location>
</feature>
<protein>
    <submittedName>
        <fullName evidence="8">WD40 repeat-like-containing domain protein</fullName>
    </submittedName>
</protein>
<feature type="compositionally biased region" description="Low complexity" evidence="6">
    <location>
        <begin position="384"/>
        <end position="397"/>
    </location>
</feature>
<feature type="region of interest" description="Disordered" evidence="6">
    <location>
        <begin position="1"/>
        <end position="66"/>
    </location>
</feature>
<accession>A0A162IBS5</accession>
<dbReference type="InterPro" id="IPR055393">
    <property type="entry name" value="Beta-prop_EDC4L"/>
</dbReference>
<feature type="region of interest" description="Disordered" evidence="6">
    <location>
        <begin position="326"/>
        <end position="448"/>
    </location>
</feature>
<comment type="caution">
    <text evidence="8">The sequence shown here is derived from an EMBL/GenBank/DDBJ whole genome shotgun (WGS) entry which is preliminary data.</text>
</comment>
<feature type="compositionally biased region" description="Low complexity" evidence="6">
    <location>
        <begin position="1364"/>
        <end position="1389"/>
    </location>
</feature>
<dbReference type="Pfam" id="PF24106">
    <property type="entry name" value="Beta-prop_EDC4L"/>
    <property type="match status" value="1"/>
</dbReference>
<feature type="compositionally biased region" description="Polar residues" evidence="6">
    <location>
        <begin position="151"/>
        <end position="161"/>
    </location>
</feature>
<feature type="domain" description="EDC4-like protein pdc1 beta-propeller" evidence="7">
    <location>
        <begin position="701"/>
        <end position="859"/>
    </location>
</feature>
<evidence type="ECO:0000313" key="9">
    <source>
        <dbReference type="Proteomes" id="UP000242877"/>
    </source>
</evidence>
<feature type="compositionally biased region" description="Low complexity" evidence="6">
    <location>
        <begin position="209"/>
        <end position="234"/>
    </location>
</feature>
<feature type="compositionally biased region" description="Low complexity" evidence="6">
    <location>
        <begin position="348"/>
        <end position="365"/>
    </location>
</feature>
<dbReference type="GO" id="GO:0000932">
    <property type="term" value="C:P-body"/>
    <property type="evidence" value="ECO:0007669"/>
    <property type="project" value="TreeGrafter"/>
</dbReference>